<dbReference type="PROSITE" id="PS00061">
    <property type="entry name" value="ADH_SHORT"/>
    <property type="match status" value="1"/>
</dbReference>
<dbReference type="GO" id="GO:0050664">
    <property type="term" value="F:oxidoreductase activity, acting on NAD(P)H, oxygen as acceptor"/>
    <property type="evidence" value="ECO:0007669"/>
    <property type="project" value="TreeGrafter"/>
</dbReference>
<dbReference type="AlphaFoldDB" id="A0A2T2XFY8"/>
<dbReference type="SUPFAM" id="SSF51735">
    <property type="entry name" value="NAD(P)-binding Rossmann-fold domains"/>
    <property type="match status" value="1"/>
</dbReference>
<evidence type="ECO:0000256" key="1">
    <source>
        <dbReference type="ARBA" id="ARBA00006484"/>
    </source>
</evidence>
<name>A0A2T2XFY8_9FIRM</name>
<dbReference type="InterPro" id="IPR002347">
    <property type="entry name" value="SDR_fam"/>
</dbReference>
<dbReference type="Proteomes" id="UP000242972">
    <property type="component" value="Unassembled WGS sequence"/>
</dbReference>
<sequence length="272" mass="29565">MLLPRWPMARDNPPPLALITGGTSGIGYAIAEKFAQIGYELIITGRDQERGQAKAHFLTSTFDIHCEFVALSNTDWTRYDTFIPLVRSRPLKVVVASAAIGLQAHLIDTPREEFDKLVQTNVVAPLYLVQTLASHFHAPASVILVSSDASIEGEQELGAYSVTKSALNMMGRMLALDLAPKGIRVNVVCPGDTLPGMRYLLRPGEVERSPDDHLTWPVPPRGRLGKAADTAELVAFLVSDRADFIVGSVMLVDGGSRAGRPDPRAKVQTLQN</sequence>
<dbReference type="PRINTS" id="PR00081">
    <property type="entry name" value="GDHRDH"/>
</dbReference>
<evidence type="ECO:0000256" key="2">
    <source>
        <dbReference type="ARBA" id="ARBA00023002"/>
    </source>
</evidence>
<gene>
    <name evidence="3" type="ORF">C7B46_10040</name>
</gene>
<evidence type="ECO:0008006" key="5">
    <source>
        <dbReference type="Google" id="ProtNLM"/>
    </source>
</evidence>
<dbReference type="Pfam" id="PF13561">
    <property type="entry name" value="adh_short_C2"/>
    <property type="match status" value="1"/>
</dbReference>
<dbReference type="PANTHER" id="PTHR43008:SF4">
    <property type="entry name" value="CHAIN DEHYDROGENASE, PUTATIVE (AFU_ORTHOLOGUE AFUA_4G08710)-RELATED"/>
    <property type="match status" value="1"/>
</dbReference>
<evidence type="ECO:0000313" key="4">
    <source>
        <dbReference type="Proteomes" id="UP000242972"/>
    </source>
</evidence>
<comment type="similarity">
    <text evidence="1">Belongs to the short-chain dehydrogenases/reductases (SDR) family.</text>
</comment>
<comment type="caution">
    <text evidence="3">The sequence shown here is derived from an EMBL/GenBank/DDBJ whole genome shotgun (WGS) entry which is preliminary data.</text>
</comment>
<accession>A0A2T2XFY8</accession>
<evidence type="ECO:0000313" key="3">
    <source>
        <dbReference type="EMBL" id="PSR33388.1"/>
    </source>
</evidence>
<reference evidence="3 4" key="1">
    <citation type="journal article" date="2014" name="BMC Genomics">
        <title>Comparison of environmental and isolate Sulfobacillus genomes reveals diverse carbon, sulfur, nitrogen, and hydrogen metabolisms.</title>
        <authorList>
            <person name="Justice N.B."/>
            <person name="Norman A."/>
            <person name="Brown C.T."/>
            <person name="Singh A."/>
            <person name="Thomas B.C."/>
            <person name="Banfield J.F."/>
        </authorList>
    </citation>
    <scope>NUCLEOTIDE SEQUENCE [LARGE SCALE GENOMIC DNA]</scope>
    <source>
        <strain evidence="3">AMDSBA4</strain>
    </source>
</reference>
<organism evidence="3 4">
    <name type="scientific">Sulfobacillus benefaciens</name>
    <dbReference type="NCBI Taxonomy" id="453960"/>
    <lineage>
        <taxon>Bacteria</taxon>
        <taxon>Bacillati</taxon>
        <taxon>Bacillota</taxon>
        <taxon>Clostridia</taxon>
        <taxon>Eubacteriales</taxon>
        <taxon>Clostridiales Family XVII. Incertae Sedis</taxon>
        <taxon>Sulfobacillus</taxon>
    </lineage>
</organism>
<dbReference type="CDD" id="cd05233">
    <property type="entry name" value="SDR_c"/>
    <property type="match status" value="1"/>
</dbReference>
<dbReference type="PANTHER" id="PTHR43008">
    <property type="entry name" value="BENZIL REDUCTASE"/>
    <property type="match status" value="1"/>
</dbReference>
<proteinExistence type="inferred from homology"/>
<protein>
    <recommendedName>
        <fullName evidence="5">Short-chain dehydrogenase</fullName>
    </recommendedName>
</protein>
<dbReference type="Gene3D" id="3.40.50.720">
    <property type="entry name" value="NAD(P)-binding Rossmann-like Domain"/>
    <property type="match status" value="1"/>
</dbReference>
<keyword evidence="2" id="KW-0560">Oxidoreductase</keyword>
<dbReference type="InterPro" id="IPR036291">
    <property type="entry name" value="NAD(P)-bd_dom_sf"/>
</dbReference>
<dbReference type="InterPro" id="IPR020904">
    <property type="entry name" value="Sc_DH/Rdtase_CS"/>
</dbReference>
<dbReference type="EMBL" id="PXYW01000021">
    <property type="protein sequence ID" value="PSR33388.1"/>
    <property type="molecule type" value="Genomic_DNA"/>
</dbReference>